<sequence>MTAPDDVQPDGVQPEDVQHDDVRLDALEPEDLDGHTIDELADYLDAGMQPADPSIDDSAACQNALAALVRLRQSSLGSLDAAAEQEAPADESWIGGVLANISLEARAGRDVPLRPSVPTERPVMTEGAIRSLVRTAGDVVPGVVIARCSLQGDVTLLDAPVRVLVELAIRAGTPIHAAAEQVRQAVAEALAEQTDLVVEAVDVRVRDLLPPLPPRHDDGAAPGALGTTDEEDPA</sequence>
<dbReference type="RefSeq" id="WP_289470534.1">
    <property type="nucleotide sequence ID" value="NZ_JAUCMM010000007.1"/>
</dbReference>
<evidence type="ECO:0008006" key="4">
    <source>
        <dbReference type="Google" id="ProtNLM"/>
    </source>
</evidence>
<feature type="region of interest" description="Disordered" evidence="1">
    <location>
        <begin position="209"/>
        <end position="234"/>
    </location>
</feature>
<keyword evidence="3" id="KW-1185">Reference proteome</keyword>
<comment type="caution">
    <text evidence="2">The sequence shown here is derived from an EMBL/GenBank/DDBJ whole genome shotgun (WGS) entry which is preliminary data.</text>
</comment>
<dbReference type="EMBL" id="JAUCMM010000007">
    <property type="protein sequence ID" value="MDM7888941.1"/>
    <property type="molecule type" value="Genomic_DNA"/>
</dbReference>
<proteinExistence type="predicted"/>
<evidence type="ECO:0000313" key="2">
    <source>
        <dbReference type="EMBL" id="MDM7888941.1"/>
    </source>
</evidence>
<feature type="region of interest" description="Disordered" evidence="1">
    <location>
        <begin position="1"/>
        <end position="22"/>
    </location>
</feature>
<name>A0ABT7TH77_9MICO</name>
<reference evidence="2 3" key="1">
    <citation type="submission" date="2023-06" db="EMBL/GenBank/DDBJ databases">
        <authorList>
            <person name="Feng G."/>
            <person name="Li J."/>
            <person name="Zhu H."/>
        </authorList>
    </citation>
    <scope>NUCLEOTIDE SEQUENCE [LARGE SCALE GENOMIC DNA]</scope>
    <source>
        <strain evidence="2 3">RHCJP20</strain>
    </source>
</reference>
<organism evidence="2 3">
    <name type="scientific">Curtobacterium subtropicum</name>
    <dbReference type="NCBI Taxonomy" id="3055138"/>
    <lineage>
        <taxon>Bacteria</taxon>
        <taxon>Bacillati</taxon>
        <taxon>Actinomycetota</taxon>
        <taxon>Actinomycetes</taxon>
        <taxon>Micrococcales</taxon>
        <taxon>Microbacteriaceae</taxon>
        <taxon>Curtobacterium</taxon>
    </lineage>
</organism>
<evidence type="ECO:0000313" key="3">
    <source>
        <dbReference type="Proteomes" id="UP001235720"/>
    </source>
</evidence>
<accession>A0ABT7TH77</accession>
<protein>
    <recommendedName>
        <fullName evidence="4">Asp23/Gls24 family envelope stress response protein</fullName>
    </recommendedName>
</protein>
<gene>
    <name evidence="2" type="ORF">QUG98_10790</name>
</gene>
<evidence type="ECO:0000256" key="1">
    <source>
        <dbReference type="SAM" id="MobiDB-lite"/>
    </source>
</evidence>
<dbReference type="Proteomes" id="UP001235720">
    <property type="component" value="Unassembled WGS sequence"/>
</dbReference>